<keyword evidence="2" id="KW-1185">Reference proteome</keyword>
<dbReference type="Gene3D" id="2.120.10.30">
    <property type="entry name" value="TolB, C-terminal domain"/>
    <property type="match status" value="1"/>
</dbReference>
<comment type="caution">
    <text evidence="1">The sequence shown here is derived from an EMBL/GenBank/DDBJ whole genome shotgun (WGS) entry which is preliminary data.</text>
</comment>
<dbReference type="Proteomes" id="UP000233435">
    <property type="component" value="Unassembled WGS sequence"/>
</dbReference>
<dbReference type="AlphaFoldDB" id="A0A2N3HNQ7"/>
<dbReference type="SUPFAM" id="SSF63829">
    <property type="entry name" value="Calcium-dependent phosphotriesterase"/>
    <property type="match status" value="1"/>
</dbReference>
<sequence>MKKNIPLAVILVIMLMTFHISYSQTKKTEITLTKLWETDTILKTAEAVRYHPGKDIIYVSNIGGLPPNKKDGDGYISLLSKNGKIVKHDWVTGIHAPKGLNFFNGKLFVGDIDTVVEIDVETGKIENKHPITNAVFINDLDIDTNGDIYVTDSQDEKIFKLVNDESSLWLDLKGFYPNGILVEDNRILILSSSKGELITIDKITKEKTVLASGVRGGDGIVPINEGYILSAFQGEIYFADKNMLNTPAIKLLDTRANKLNAADMSFIPKENILLVPTFYGNTVVAYKLDYK</sequence>
<name>A0A2N3HNQ7_9FLAO</name>
<dbReference type="RefSeq" id="WP_106658233.1">
    <property type="nucleotide sequence ID" value="NZ_PJEO01000011.1"/>
</dbReference>
<gene>
    <name evidence="1" type="ORF">CSW08_01960</name>
</gene>
<dbReference type="OrthoDB" id="7675395at2"/>
<organism evidence="1 2">
    <name type="scientific">Confluentibacter flavum</name>
    <dbReference type="NCBI Taxonomy" id="1909700"/>
    <lineage>
        <taxon>Bacteria</taxon>
        <taxon>Pseudomonadati</taxon>
        <taxon>Bacteroidota</taxon>
        <taxon>Flavobacteriia</taxon>
        <taxon>Flavobacteriales</taxon>
        <taxon>Flavobacteriaceae</taxon>
        <taxon>Confluentibacter</taxon>
    </lineage>
</organism>
<proteinExistence type="predicted"/>
<accession>A0A2N3HNQ7</accession>
<reference evidence="1 2" key="1">
    <citation type="submission" date="2017-12" db="EMBL/GenBank/DDBJ databases">
        <title>Confluentibacter flavum sp. nov., isolated from the saline lake.</title>
        <authorList>
            <person name="Yu L."/>
        </authorList>
    </citation>
    <scope>NUCLEOTIDE SEQUENCE [LARGE SCALE GENOMIC DNA]</scope>
    <source>
        <strain evidence="1 2">3B</strain>
    </source>
</reference>
<protein>
    <submittedName>
        <fullName evidence="1">Uncharacterized protein</fullName>
    </submittedName>
</protein>
<dbReference type="InterPro" id="IPR011042">
    <property type="entry name" value="6-blade_b-propeller_TolB-like"/>
</dbReference>
<dbReference type="EMBL" id="PJEO01000011">
    <property type="protein sequence ID" value="PKQ46552.1"/>
    <property type="molecule type" value="Genomic_DNA"/>
</dbReference>
<evidence type="ECO:0000313" key="2">
    <source>
        <dbReference type="Proteomes" id="UP000233435"/>
    </source>
</evidence>
<evidence type="ECO:0000313" key="1">
    <source>
        <dbReference type="EMBL" id="PKQ46552.1"/>
    </source>
</evidence>